<reference evidence="3 4" key="1">
    <citation type="submission" date="2019-05" db="EMBL/GenBank/DDBJ databases">
        <title>Genome sequences of Thalassotalea litorea 1K03283.</title>
        <authorList>
            <person name="Zhang D."/>
        </authorList>
    </citation>
    <scope>NUCLEOTIDE SEQUENCE [LARGE SCALE GENOMIC DNA]</scope>
    <source>
        <strain evidence="3 4">MCCC 1K03283</strain>
    </source>
</reference>
<dbReference type="Proteomes" id="UP000307790">
    <property type="component" value="Unassembled WGS sequence"/>
</dbReference>
<dbReference type="OrthoDB" id="9808735at2"/>
<accession>A0A5R9IRE1</accession>
<evidence type="ECO:0000256" key="1">
    <source>
        <dbReference type="SAM" id="Phobius"/>
    </source>
</evidence>
<dbReference type="EMBL" id="VCBC01000006">
    <property type="protein sequence ID" value="TLU65786.1"/>
    <property type="molecule type" value="Genomic_DNA"/>
</dbReference>
<evidence type="ECO:0000313" key="4">
    <source>
        <dbReference type="Proteomes" id="UP000307790"/>
    </source>
</evidence>
<protein>
    <submittedName>
        <fullName evidence="3">Rhodanese-like domain-containing protein</fullName>
    </submittedName>
</protein>
<dbReference type="RefSeq" id="WP_138319447.1">
    <property type="nucleotide sequence ID" value="NZ_VCBC01000006.1"/>
</dbReference>
<sequence length="141" mass="15410">MEQYVEFLGSHPMLSMAWLAIATLLIFTSVKSRFSTVKPISTQELTLLVNREDGVVVDIRADKEFKKGHIFGSKHLTAEKINGNDLVSLEKYKDKPIIVVCAAGMTAIKAANQLGKAGFDKVSYLKGGLSAWQAANLPISK</sequence>
<dbReference type="InterPro" id="IPR036873">
    <property type="entry name" value="Rhodanese-like_dom_sf"/>
</dbReference>
<proteinExistence type="predicted"/>
<dbReference type="Gene3D" id="3.40.250.10">
    <property type="entry name" value="Rhodanese-like domain"/>
    <property type="match status" value="1"/>
</dbReference>
<dbReference type="AlphaFoldDB" id="A0A5R9IRE1"/>
<evidence type="ECO:0000259" key="2">
    <source>
        <dbReference type="PROSITE" id="PS50206"/>
    </source>
</evidence>
<feature type="transmembrane region" description="Helical" evidence="1">
    <location>
        <begin position="12"/>
        <end position="30"/>
    </location>
</feature>
<gene>
    <name evidence="3" type="ORF">FE810_07695</name>
</gene>
<dbReference type="CDD" id="cd00158">
    <property type="entry name" value="RHOD"/>
    <property type="match status" value="1"/>
</dbReference>
<keyword evidence="4" id="KW-1185">Reference proteome</keyword>
<dbReference type="PANTHER" id="PTHR43031:SF18">
    <property type="entry name" value="RHODANESE-RELATED SULFURTRANSFERASES"/>
    <property type="match status" value="1"/>
</dbReference>
<keyword evidence="1" id="KW-0812">Transmembrane</keyword>
<comment type="caution">
    <text evidence="3">The sequence shown here is derived from an EMBL/GenBank/DDBJ whole genome shotgun (WGS) entry which is preliminary data.</text>
</comment>
<dbReference type="InterPro" id="IPR001763">
    <property type="entry name" value="Rhodanese-like_dom"/>
</dbReference>
<organism evidence="3 4">
    <name type="scientific">Thalassotalea litorea</name>
    <dbReference type="NCBI Taxonomy" id="2020715"/>
    <lineage>
        <taxon>Bacteria</taxon>
        <taxon>Pseudomonadati</taxon>
        <taxon>Pseudomonadota</taxon>
        <taxon>Gammaproteobacteria</taxon>
        <taxon>Alteromonadales</taxon>
        <taxon>Colwelliaceae</taxon>
        <taxon>Thalassotalea</taxon>
    </lineage>
</organism>
<dbReference type="SMART" id="SM00450">
    <property type="entry name" value="RHOD"/>
    <property type="match status" value="1"/>
</dbReference>
<dbReference type="Pfam" id="PF00581">
    <property type="entry name" value="Rhodanese"/>
    <property type="match status" value="1"/>
</dbReference>
<dbReference type="PANTHER" id="PTHR43031">
    <property type="entry name" value="FAD-DEPENDENT OXIDOREDUCTASE"/>
    <property type="match status" value="1"/>
</dbReference>
<dbReference type="InterPro" id="IPR050229">
    <property type="entry name" value="GlpE_sulfurtransferase"/>
</dbReference>
<dbReference type="SUPFAM" id="SSF52821">
    <property type="entry name" value="Rhodanese/Cell cycle control phosphatase"/>
    <property type="match status" value="1"/>
</dbReference>
<evidence type="ECO:0000313" key="3">
    <source>
        <dbReference type="EMBL" id="TLU65786.1"/>
    </source>
</evidence>
<dbReference type="PROSITE" id="PS50206">
    <property type="entry name" value="RHODANESE_3"/>
    <property type="match status" value="1"/>
</dbReference>
<feature type="domain" description="Rhodanese" evidence="2">
    <location>
        <begin position="50"/>
        <end position="141"/>
    </location>
</feature>
<name>A0A5R9IRE1_9GAMM</name>
<keyword evidence="1" id="KW-0472">Membrane</keyword>
<keyword evidence="1" id="KW-1133">Transmembrane helix</keyword>